<dbReference type="EMBL" id="JBHLYQ010000078">
    <property type="protein sequence ID" value="MFC0082195.1"/>
    <property type="molecule type" value="Genomic_DNA"/>
</dbReference>
<comment type="caution">
    <text evidence="2">The sequence shown here is derived from an EMBL/GenBank/DDBJ whole genome shotgun (WGS) entry which is preliminary data.</text>
</comment>
<evidence type="ECO:0000259" key="1">
    <source>
        <dbReference type="Pfam" id="PF08241"/>
    </source>
</evidence>
<dbReference type="InterPro" id="IPR029063">
    <property type="entry name" value="SAM-dependent_MTases_sf"/>
</dbReference>
<accession>A0ABV6C3D3</accession>
<reference evidence="2 3" key="1">
    <citation type="submission" date="2024-09" db="EMBL/GenBank/DDBJ databases">
        <authorList>
            <person name="Sun Q."/>
            <person name="Mori K."/>
        </authorList>
    </citation>
    <scope>NUCLEOTIDE SEQUENCE [LARGE SCALE GENOMIC DNA]</scope>
    <source>
        <strain evidence="2 3">JCM 15389</strain>
    </source>
</reference>
<gene>
    <name evidence="2" type="ORF">ACFFRE_08550</name>
</gene>
<evidence type="ECO:0000313" key="2">
    <source>
        <dbReference type="EMBL" id="MFC0082195.1"/>
    </source>
</evidence>
<dbReference type="Pfam" id="PF08241">
    <property type="entry name" value="Methyltransf_11"/>
    <property type="match status" value="1"/>
</dbReference>
<dbReference type="Proteomes" id="UP001589788">
    <property type="component" value="Unassembled WGS sequence"/>
</dbReference>
<keyword evidence="2" id="KW-0489">Methyltransferase</keyword>
<feature type="domain" description="Methyltransferase type 11" evidence="1">
    <location>
        <begin position="72"/>
        <end position="160"/>
    </location>
</feature>
<keyword evidence="3" id="KW-1185">Reference proteome</keyword>
<dbReference type="RefSeq" id="WP_248106235.1">
    <property type="nucleotide sequence ID" value="NZ_JAKHEX010000004.1"/>
</dbReference>
<keyword evidence="2" id="KW-0808">Transferase</keyword>
<dbReference type="GO" id="GO:0008168">
    <property type="term" value="F:methyltransferase activity"/>
    <property type="evidence" value="ECO:0007669"/>
    <property type="project" value="UniProtKB-KW"/>
</dbReference>
<dbReference type="SUPFAM" id="SSF53335">
    <property type="entry name" value="S-adenosyl-L-methionine-dependent methyltransferases"/>
    <property type="match status" value="1"/>
</dbReference>
<dbReference type="CDD" id="cd02440">
    <property type="entry name" value="AdoMet_MTases"/>
    <property type="match status" value="1"/>
</dbReference>
<sequence length="265" mass="28903">MVEAQAGSTVVPTPQLVGSSSGGLGLRRLPLWQLARAFLAEQRDPDRFYRLLAQDTVGLLAGFAPLEGARVLDVGSGPGDLAEALRAAGARAVSLDVDWDELHCRPRILAGAVQGDGRRLPFPRACFDLVCAVNVLEHLPDPPGLLTEALRVCRPGGLVVATGTLWWSPWGGHETAPWHYLGGAWALRRYRARTGRDPKNRFGTTLFPLSARHVLAWARTVPGVARVEVFPRYWPRWTTGLLRLPVLGEALAWNVALVLERAPNP</sequence>
<name>A0ABV6C3D3_9ACTN</name>
<protein>
    <submittedName>
        <fullName evidence="2">Class I SAM-dependent methyltransferase</fullName>
        <ecNumber evidence="2">2.1.1.-</ecNumber>
    </submittedName>
</protein>
<dbReference type="Gene3D" id="3.40.50.150">
    <property type="entry name" value="Vaccinia Virus protein VP39"/>
    <property type="match status" value="1"/>
</dbReference>
<evidence type="ECO:0000313" key="3">
    <source>
        <dbReference type="Proteomes" id="UP001589788"/>
    </source>
</evidence>
<dbReference type="InterPro" id="IPR013216">
    <property type="entry name" value="Methyltransf_11"/>
</dbReference>
<proteinExistence type="predicted"/>
<dbReference type="PANTHER" id="PTHR43591">
    <property type="entry name" value="METHYLTRANSFERASE"/>
    <property type="match status" value="1"/>
</dbReference>
<dbReference type="GO" id="GO:0032259">
    <property type="term" value="P:methylation"/>
    <property type="evidence" value="ECO:0007669"/>
    <property type="project" value="UniProtKB-KW"/>
</dbReference>
<dbReference type="EC" id="2.1.1.-" evidence="2"/>
<organism evidence="2 3">
    <name type="scientific">Aciditerrimonas ferrireducens</name>
    <dbReference type="NCBI Taxonomy" id="667306"/>
    <lineage>
        <taxon>Bacteria</taxon>
        <taxon>Bacillati</taxon>
        <taxon>Actinomycetota</taxon>
        <taxon>Acidimicrobiia</taxon>
        <taxon>Acidimicrobiales</taxon>
        <taxon>Acidimicrobiaceae</taxon>
        <taxon>Aciditerrimonas</taxon>
    </lineage>
</organism>